<gene>
    <name evidence="2" type="ORF">CY34DRAFT_27244</name>
</gene>
<reference evidence="3" key="2">
    <citation type="submission" date="2015-01" db="EMBL/GenBank/DDBJ databases">
        <title>Evolutionary Origins and Diversification of the Mycorrhizal Mutualists.</title>
        <authorList>
            <consortium name="DOE Joint Genome Institute"/>
            <consortium name="Mycorrhizal Genomics Consortium"/>
            <person name="Kohler A."/>
            <person name="Kuo A."/>
            <person name="Nagy L.G."/>
            <person name="Floudas D."/>
            <person name="Copeland A."/>
            <person name="Barry K.W."/>
            <person name="Cichocki N."/>
            <person name="Veneault-Fourrey C."/>
            <person name="LaButti K."/>
            <person name="Lindquist E.A."/>
            <person name="Lipzen A."/>
            <person name="Lundell T."/>
            <person name="Morin E."/>
            <person name="Murat C."/>
            <person name="Riley R."/>
            <person name="Ohm R."/>
            <person name="Sun H."/>
            <person name="Tunlid A."/>
            <person name="Henrissat B."/>
            <person name="Grigoriev I.V."/>
            <person name="Hibbett D.S."/>
            <person name="Martin F."/>
        </authorList>
    </citation>
    <scope>NUCLEOTIDE SEQUENCE [LARGE SCALE GENOMIC DNA]</scope>
    <source>
        <strain evidence="3">UH-Slu-Lm8-n1</strain>
    </source>
</reference>
<dbReference type="Proteomes" id="UP000054485">
    <property type="component" value="Unassembled WGS sequence"/>
</dbReference>
<feature type="region of interest" description="Disordered" evidence="1">
    <location>
        <begin position="28"/>
        <end position="87"/>
    </location>
</feature>
<evidence type="ECO:0000256" key="1">
    <source>
        <dbReference type="SAM" id="MobiDB-lite"/>
    </source>
</evidence>
<organism evidence="2 3">
    <name type="scientific">Suillus luteus UH-Slu-Lm8-n1</name>
    <dbReference type="NCBI Taxonomy" id="930992"/>
    <lineage>
        <taxon>Eukaryota</taxon>
        <taxon>Fungi</taxon>
        <taxon>Dikarya</taxon>
        <taxon>Basidiomycota</taxon>
        <taxon>Agaricomycotina</taxon>
        <taxon>Agaricomycetes</taxon>
        <taxon>Agaricomycetidae</taxon>
        <taxon>Boletales</taxon>
        <taxon>Suillineae</taxon>
        <taxon>Suillaceae</taxon>
        <taxon>Suillus</taxon>
    </lineage>
</organism>
<dbReference type="HOGENOM" id="CLU_1171281_0_0_1"/>
<accession>A0A0C9ZSH9</accession>
<keyword evidence="3" id="KW-1185">Reference proteome</keyword>
<reference evidence="2 3" key="1">
    <citation type="submission" date="2014-04" db="EMBL/GenBank/DDBJ databases">
        <authorList>
            <consortium name="DOE Joint Genome Institute"/>
            <person name="Kuo A."/>
            <person name="Ruytinx J."/>
            <person name="Rineau F."/>
            <person name="Colpaert J."/>
            <person name="Kohler A."/>
            <person name="Nagy L.G."/>
            <person name="Floudas D."/>
            <person name="Copeland A."/>
            <person name="Barry K.W."/>
            <person name="Cichocki N."/>
            <person name="Veneault-Fourrey C."/>
            <person name="LaButti K."/>
            <person name="Lindquist E.A."/>
            <person name="Lipzen A."/>
            <person name="Lundell T."/>
            <person name="Morin E."/>
            <person name="Murat C."/>
            <person name="Sun H."/>
            <person name="Tunlid A."/>
            <person name="Henrissat B."/>
            <person name="Grigoriev I.V."/>
            <person name="Hibbett D.S."/>
            <person name="Martin F."/>
            <person name="Nordberg H.P."/>
            <person name="Cantor M.N."/>
            <person name="Hua S.X."/>
        </authorList>
    </citation>
    <scope>NUCLEOTIDE SEQUENCE [LARGE SCALE GENOMIC DNA]</scope>
    <source>
        <strain evidence="2 3">UH-Slu-Lm8-n1</strain>
    </source>
</reference>
<name>A0A0C9ZSH9_9AGAM</name>
<protein>
    <recommendedName>
        <fullName evidence="4">BED-type domain-containing protein</fullName>
    </recommendedName>
</protein>
<dbReference type="EMBL" id="KN836319">
    <property type="protein sequence ID" value="KIK32251.1"/>
    <property type="molecule type" value="Genomic_DNA"/>
</dbReference>
<dbReference type="InParanoid" id="A0A0C9ZSH9"/>
<feature type="region of interest" description="Disordered" evidence="1">
    <location>
        <begin position="104"/>
        <end position="135"/>
    </location>
</feature>
<dbReference type="OrthoDB" id="2689981at2759"/>
<sequence>MQPNIFTAAAKQVTKLTDKAKAAIKDKLEAATPSKKRKIDAAKGASTASSNPKKAKPTPPTGTPKDRPVSAEALSSPPDVGTGPAPCKNRRAVVWTEEEEALLHNDPIIVDNEHEKSENENDNQSSGPESAEDERKRLMDEWVSPVYAFFEPTPRIVEIDGRRAHKFKCCAKACKASIRRFLDKKDARSTGNMRKHIKSCWGEEILSAADEAKDANEVRTRIVRSFLKNGTITASFE</sequence>
<dbReference type="AlphaFoldDB" id="A0A0C9ZSH9"/>
<evidence type="ECO:0000313" key="3">
    <source>
        <dbReference type="Proteomes" id="UP000054485"/>
    </source>
</evidence>
<evidence type="ECO:0008006" key="4">
    <source>
        <dbReference type="Google" id="ProtNLM"/>
    </source>
</evidence>
<proteinExistence type="predicted"/>
<evidence type="ECO:0000313" key="2">
    <source>
        <dbReference type="EMBL" id="KIK32251.1"/>
    </source>
</evidence>